<dbReference type="AlphaFoldDB" id="A0ABD0TQ95"/>
<feature type="region of interest" description="Disordered" evidence="1">
    <location>
        <begin position="50"/>
        <end position="77"/>
    </location>
</feature>
<accession>A0ABD0TQ95</accession>
<dbReference type="Proteomes" id="UP001549921">
    <property type="component" value="Unassembled WGS sequence"/>
</dbReference>
<evidence type="ECO:0000256" key="1">
    <source>
        <dbReference type="SAM" id="MobiDB-lite"/>
    </source>
</evidence>
<name>A0ABD0TQ95_LOXSC</name>
<evidence type="ECO:0000313" key="2">
    <source>
        <dbReference type="EMBL" id="KAL0851531.1"/>
    </source>
</evidence>
<evidence type="ECO:0000313" key="3">
    <source>
        <dbReference type="Proteomes" id="UP001549921"/>
    </source>
</evidence>
<sequence>MSLIRSEWSPIQSRPRRVLLNFGNHYQSEPDNQPFIEEVVVESVLHVRSAEPGARQGRTNRQTSLKDGSRVSQPKTN</sequence>
<proteinExistence type="predicted"/>
<reference evidence="2 3" key="1">
    <citation type="submission" date="2024-06" db="EMBL/GenBank/DDBJ databases">
        <title>A chromosome-level genome assembly of beet webworm, Loxostege sticticalis.</title>
        <authorList>
            <person name="Zhang Y."/>
        </authorList>
    </citation>
    <scope>NUCLEOTIDE SEQUENCE [LARGE SCALE GENOMIC DNA]</scope>
    <source>
        <strain evidence="2">AQ028</strain>
        <tissue evidence="2">Male pupae</tissue>
    </source>
</reference>
<protein>
    <submittedName>
        <fullName evidence="2">Uncharacterized protein</fullName>
    </submittedName>
</protein>
<comment type="caution">
    <text evidence="2">The sequence shown here is derived from an EMBL/GenBank/DDBJ whole genome shotgun (WGS) entry which is preliminary data.</text>
</comment>
<gene>
    <name evidence="2" type="ORF">ABMA28_007320</name>
</gene>
<feature type="compositionally biased region" description="Polar residues" evidence="1">
    <location>
        <begin position="57"/>
        <end position="77"/>
    </location>
</feature>
<dbReference type="EMBL" id="JBEDNZ010000002">
    <property type="protein sequence ID" value="KAL0851531.1"/>
    <property type="molecule type" value="Genomic_DNA"/>
</dbReference>
<organism evidence="2 3">
    <name type="scientific">Loxostege sticticalis</name>
    <name type="common">Beet webworm moth</name>
    <dbReference type="NCBI Taxonomy" id="481309"/>
    <lineage>
        <taxon>Eukaryota</taxon>
        <taxon>Metazoa</taxon>
        <taxon>Ecdysozoa</taxon>
        <taxon>Arthropoda</taxon>
        <taxon>Hexapoda</taxon>
        <taxon>Insecta</taxon>
        <taxon>Pterygota</taxon>
        <taxon>Neoptera</taxon>
        <taxon>Endopterygota</taxon>
        <taxon>Lepidoptera</taxon>
        <taxon>Glossata</taxon>
        <taxon>Ditrysia</taxon>
        <taxon>Pyraloidea</taxon>
        <taxon>Crambidae</taxon>
        <taxon>Pyraustinae</taxon>
        <taxon>Loxostege</taxon>
    </lineage>
</organism>